<evidence type="ECO:0000313" key="2">
    <source>
        <dbReference type="Proteomes" id="UP000287033"/>
    </source>
</evidence>
<dbReference type="EMBL" id="BEZZ01216830">
    <property type="protein sequence ID" value="GCC47411.1"/>
    <property type="molecule type" value="Genomic_DNA"/>
</dbReference>
<proteinExistence type="predicted"/>
<organism evidence="1 2">
    <name type="scientific">Chiloscyllium punctatum</name>
    <name type="common">Brownbanded bambooshark</name>
    <name type="synonym">Hemiscyllium punctatum</name>
    <dbReference type="NCBI Taxonomy" id="137246"/>
    <lineage>
        <taxon>Eukaryota</taxon>
        <taxon>Metazoa</taxon>
        <taxon>Chordata</taxon>
        <taxon>Craniata</taxon>
        <taxon>Vertebrata</taxon>
        <taxon>Chondrichthyes</taxon>
        <taxon>Elasmobranchii</taxon>
        <taxon>Galeomorphii</taxon>
        <taxon>Galeoidea</taxon>
        <taxon>Orectolobiformes</taxon>
        <taxon>Hemiscylliidae</taxon>
        <taxon>Chiloscyllium</taxon>
    </lineage>
</organism>
<dbReference type="AlphaFoldDB" id="A0A401TXN0"/>
<comment type="caution">
    <text evidence="1">The sequence shown here is derived from an EMBL/GenBank/DDBJ whole genome shotgun (WGS) entry which is preliminary data.</text>
</comment>
<gene>
    <name evidence="1" type="ORF">chiPu_0031718</name>
</gene>
<dbReference type="Proteomes" id="UP000287033">
    <property type="component" value="Unassembled WGS sequence"/>
</dbReference>
<feature type="non-terminal residue" evidence="1">
    <location>
        <position position="1"/>
    </location>
</feature>
<name>A0A401TXN0_CHIPU</name>
<accession>A0A401TXN0</accession>
<keyword evidence="2" id="KW-1185">Reference proteome</keyword>
<reference evidence="1 2" key="1">
    <citation type="journal article" date="2018" name="Nat. Ecol. Evol.">
        <title>Shark genomes provide insights into elasmobranch evolution and the origin of vertebrates.</title>
        <authorList>
            <person name="Hara Y"/>
            <person name="Yamaguchi K"/>
            <person name="Onimaru K"/>
            <person name="Kadota M"/>
            <person name="Koyanagi M"/>
            <person name="Keeley SD"/>
            <person name="Tatsumi K"/>
            <person name="Tanaka K"/>
            <person name="Motone F"/>
            <person name="Kageyama Y"/>
            <person name="Nozu R"/>
            <person name="Adachi N"/>
            <person name="Nishimura O"/>
            <person name="Nakagawa R"/>
            <person name="Tanegashima C"/>
            <person name="Kiyatake I"/>
            <person name="Matsumoto R"/>
            <person name="Murakumo K"/>
            <person name="Nishida K"/>
            <person name="Terakita A"/>
            <person name="Kuratani S"/>
            <person name="Sato K"/>
            <person name="Hyodo S Kuraku.S."/>
        </authorList>
    </citation>
    <scope>NUCLEOTIDE SEQUENCE [LARGE SCALE GENOMIC DNA]</scope>
</reference>
<protein>
    <submittedName>
        <fullName evidence="1">Uncharacterized protein</fullName>
    </submittedName>
</protein>
<sequence>SVRTDETIKMAVRAADLFGWIRSDPLHRSPGCFQVLSVAESREVNRALLPRHPTPDKQDVTPCPESALCPWDAPAVFTLIESLDVPCVPSMPIVGVSGRWRLPMTHQS</sequence>
<evidence type="ECO:0000313" key="1">
    <source>
        <dbReference type="EMBL" id="GCC47411.1"/>
    </source>
</evidence>